<gene>
    <name evidence="1" type="ORF">IK5_05992</name>
</gene>
<dbReference type="Proteomes" id="UP000006967">
    <property type="component" value="Unassembled WGS sequence"/>
</dbReference>
<dbReference type="RefSeq" id="WP_000771185.1">
    <property type="nucleotide sequence ID" value="NZ_JH791886.1"/>
</dbReference>
<reference evidence="1 2" key="1">
    <citation type="submission" date="2012-04" db="EMBL/GenBank/DDBJ databases">
        <title>The Genome Sequence of Bacillus cereus VD154.</title>
        <authorList>
            <consortium name="The Broad Institute Genome Sequencing Platform"/>
            <consortium name="The Broad Institute Genome Sequencing Center for Infectious Disease"/>
            <person name="Feldgarden M."/>
            <person name="Van der Auwera G.A."/>
            <person name="Mahillon J."/>
            <person name="Duprez V."/>
            <person name="Timmery S."/>
            <person name="Mattelet C."/>
            <person name="Dierick K."/>
            <person name="Sun M."/>
            <person name="Yu Z."/>
            <person name="Zhu L."/>
            <person name="Hu X."/>
            <person name="Shank E.B."/>
            <person name="Swiecicka I."/>
            <person name="Hansen B.M."/>
            <person name="Andrup L."/>
            <person name="Young S.K."/>
            <person name="Zeng Q."/>
            <person name="Gargeya S."/>
            <person name="Fitzgerald M."/>
            <person name="Haas B."/>
            <person name="Abouelleil A."/>
            <person name="Alvarado L."/>
            <person name="Arachchi H.M."/>
            <person name="Berlin A."/>
            <person name="Chapman S.B."/>
            <person name="Goldberg J."/>
            <person name="Griggs A."/>
            <person name="Gujja S."/>
            <person name="Hansen M."/>
            <person name="Howarth C."/>
            <person name="Imamovic A."/>
            <person name="Larimer J."/>
            <person name="McCowen C."/>
            <person name="Montmayeur A."/>
            <person name="Murphy C."/>
            <person name="Neiman D."/>
            <person name="Pearson M."/>
            <person name="Priest M."/>
            <person name="Roberts A."/>
            <person name="Saif S."/>
            <person name="Shea T."/>
            <person name="Sisk P."/>
            <person name="Sykes S."/>
            <person name="Wortman J."/>
            <person name="Nusbaum C."/>
            <person name="Birren B."/>
        </authorList>
    </citation>
    <scope>NUCLEOTIDE SEQUENCE [LARGE SCALE GENOMIC DNA]</scope>
    <source>
        <strain evidence="1 2">VD154</strain>
    </source>
</reference>
<dbReference type="EMBL" id="AHFG01000096">
    <property type="protein sequence ID" value="EJR62103.1"/>
    <property type="molecule type" value="Genomic_DNA"/>
</dbReference>
<evidence type="ECO:0008006" key="3">
    <source>
        <dbReference type="Google" id="ProtNLM"/>
    </source>
</evidence>
<organism evidence="1 2">
    <name type="scientific">Bacillus cereus VD154</name>
    <dbReference type="NCBI Taxonomy" id="1053238"/>
    <lineage>
        <taxon>Bacteria</taxon>
        <taxon>Bacillati</taxon>
        <taxon>Bacillota</taxon>
        <taxon>Bacilli</taxon>
        <taxon>Bacillales</taxon>
        <taxon>Bacillaceae</taxon>
        <taxon>Bacillus</taxon>
        <taxon>Bacillus cereus group</taxon>
    </lineage>
</organism>
<comment type="caution">
    <text evidence="1">The sequence shown here is derived from an EMBL/GenBank/DDBJ whole genome shotgun (WGS) entry which is preliminary data.</text>
</comment>
<proteinExistence type="predicted"/>
<evidence type="ECO:0000313" key="2">
    <source>
        <dbReference type="Proteomes" id="UP000006967"/>
    </source>
</evidence>
<evidence type="ECO:0000313" key="1">
    <source>
        <dbReference type="EMBL" id="EJR62103.1"/>
    </source>
</evidence>
<sequence>MKLLKLSLVSLIAIGIFTIGNPSIGLDVQQASSAVVSYAHGNTG</sequence>
<protein>
    <recommendedName>
        <fullName evidence="3">Phr family secreted Rap phosphatase inhibitor</fullName>
    </recommendedName>
</protein>
<dbReference type="AlphaFoldDB" id="A0A9W5NZF3"/>
<name>A0A9W5NZF3_BACCE</name>
<accession>A0A9W5NZF3</accession>